<dbReference type="SUPFAM" id="SSF46689">
    <property type="entry name" value="Homeodomain-like"/>
    <property type="match status" value="1"/>
</dbReference>
<evidence type="ECO:0000313" key="19">
    <source>
        <dbReference type="EMBL" id="RJP69018.1"/>
    </source>
</evidence>
<feature type="domain" description="Sigma-54 factor interaction" evidence="17">
    <location>
        <begin position="147"/>
        <end position="376"/>
    </location>
</feature>
<proteinExistence type="predicted"/>
<evidence type="ECO:0000256" key="10">
    <source>
        <dbReference type="ARBA" id="ARBA00023125"/>
    </source>
</evidence>
<comment type="caution">
    <text evidence="19">The sequence shown here is derived from an EMBL/GenBank/DDBJ whole genome shotgun (WGS) entry which is preliminary data.</text>
</comment>
<dbReference type="Gene3D" id="3.40.50.300">
    <property type="entry name" value="P-loop containing nucleotide triphosphate hydrolases"/>
    <property type="match status" value="1"/>
</dbReference>
<dbReference type="Gene3D" id="3.40.50.2300">
    <property type="match status" value="1"/>
</dbReference>
<dbReference type="GO" id="GO:0000160">
    <property type="term" value="P:phosphorelay signal transduction system"/>
    <property type="evidence" value="ECO:0007669"/>
    <property type="project" value="UniProtKB-KW"/>
</dbReference>
<dbReference type="PANTHER" id="PTHR32071">
    <property type="entry name" value="TRANSCRIPTIONAL REGULATORY PROTEIN"/>
    <property type="match status" value="1"/>
</dbReference>
<evidence type="ECO:0000256" key="1">
    <source>
        <dbReference type="ARBA" id="ARBA00004496"/>
    </source>
</evidence>
<evidence type="ECO:0000256" key="5">
    <source>
        <dbReference type="ARBA" id="ARBA00022553"/>
    </source>
</evidence>
<dbReference type="PRINTS" id="PR01590">
    <property type="entry name" value="HTHFIS"/>
</dbReference>
<dbReference type="GO" id="GO:0005524">
    <property type="term" value="F:ATP binding"/>
    <property type="evidence" value="ECO:0007669"/>
    <property type="project" value="UniProtKB-KW"/>
</dbReference>
<evidence type="ECO:0000256" key="16">
    <source>
        <dbReference type="PROSITE-ProRule" id="PRU00169"/>
    </source>
</evidence>
<dbReference type="InterPro" id="IPR002197">
    <property type="entry name" value="HTH_Fis"/>
</dbReference>
<keyword evidence="7" id="KW-0067">ATP-binding</keyword>
<keyword evidence="6" id="KW-0547">Nucleotide-binding</keyword>
<dbReference type="PROSITE" id="PS50110">
    <property type="entry name" value="RESPONSE_REGULATORY"/>
    <property type="match status" value="1"/>
</dbReference>
<keyword evidence="10" id="KW-0238">DNA-binding</keyword>
<dbReference type="Pfam" id="PF00072">
    <property type="entry name" value="Response_reg"/>
    <property type="match status" value="1"/>
</dbReference>
<dbReference type="AlphaFoldDB" id="A0A419EWH3"/>
<dbReference type="SUPFAM" id="SSF52172">
    <property type="entry name" value="CheY-like"/>
    <property type="match status" value="1"/>
</dbReference>
<dbReference type="GO" id="GO:0006355">
    <property type="term" value="P:regulation of DNA-templated transcription"/>
    <property type="evidence" value="ECO:0007669"/>
    <property type="project" value="InterPro"/>
</dbReference>
<evidence type="ECO:0000256" key="7">
    <source>
        <dbReference type="ARBA" id="ARBA00022840"/>
    </source>
</evidence>
<keyword evidence="5 16" id="KW-0597">Phosphoprotein</keyword>
<dbReference type="EMBL" id="QZKI01000087">
    <property type="protein sequence ID" value="RJP69018.1"/>
    <property type="molecule type" value="Genomic_DNA"/>
</dbReference>
<organism evidence="19 20">
    <name type="scientific">Candidatus Abyssobacteria bacterium SURF_17</name>
    <dbReference type="NCBI Taxonomy" id="2093361"/>
    <lineage>
        <taxon>Bacteria</taxon>
        <taxon>Pseudomonadati</taxon>
        <taxon>Candidatus Hydrogenedentota</taxon>
        <taxon>Candidatus Abyssobacteria</taxon>
    </lineage>
</organism>
<keyword evidence="9" id="KW-0805">Transcription regulation</keyword>
<keyword evidence="3" id="KW-0963">Cytoplasm</keyword>
<dbReference type="InterPro" id="IPR011006">
    <property type="entry name" value="CheY-like_superfamily"/>
</dbReference>
<dbReference type="PROSITE" id="PS00688">
    <property type="entry name" value="SIGMA54_INTERACT_3"/>
    <property type="match status" value="1"/>
</dbReference>
<dbReference type="FunFam" id="3.40.50.300:FF:000006">
    <property type="entry name" value="DNA-binding transcriptional regulator NtrC"/>
    <property type="match status" value="1"/>
</dbReference>
<dbReference type="SMART" id="SM00382">
    <property type="entry name" value="AAA"/>
    <property type="match status" value="1"/>
</dbReference>
<dbReference type="PROSITE" id="PS00675">
    <property type="entry name" value="SIGMA54_INTERACT_1"/>
    <property type="match status" value="1"/>
</dbReference>
<evidence type="ECO:0000313" key="20">
    <source>
        <dbReference type="Proteomes" id="UP000285961"/>
    </source>
</evidence>
<evidence type="ECO:0000259" key="17">
    <source>
        <dbReference type="PROSITE" id="PS50045"/>
    </source>
</evidence>
<evidence type="ECO:0000256" key="9">
    <source>
        <dbReference type="ARBA" id="ARBA00023015"/>
    </source>
</evidence>
<feature type="modified residue" description="4-aspartylphosphate" evidence="16">
    <location>
        <position position="52"/>
    </location>
</feature>
<accession>A0A419EWH3</accession>
<dbReference type="GO" id="GO:0043565">
    <property type="term" value="F:sequence-specific DNA binding"/>
    <property type="evidence" value="ECO:0007669"/>
    <property type="project" value="InterPro"/>
</dbReference>
<evidence type="ECO:0000256" key="8">
    <source>
        <dbReference type="ARBA" id="ARBA00023012"/>
    </source>
</evidence>
<keyword evidence="8" id="KW-0902">Two-component regulatory system</keyword>
<keyword evidence="12" id="KW-0804">Transcription</keyword>
<evidence type="ECO:0000256" key="3">
    <source>
        <dbReference type="ARBA" id="ARBA00022490"/>
    </source>
</evidence>
<dbReference type="Pfam" id="PF00158">
    <property type="entry name" value="Sigma54_activat"/>
    <property type="match status" value="1"/>
</dbReference>
<dbReference type="Pfam" id="PF02954">
    <property type="entry name" value="HTH_8"/>
    <property type="match status" value="1"/>
</dbReference>
<dbReference type="InterPro" id="IPR025944">
    <property type="entry name" value="Sigma_54_int_dom_CS"/>
</dbReference>
<dbReference type="InterPro" id="IPR003593">
    <property type="entry name" value="AAA+_ATPase"/>
</dbReference>
<evidence type="ECO:0000256" key="13">
    <source>
        <dbReference type="ARBA" id="ARBA00023231"/>
    </source>
</evidence>
<evidence type="ECO:0000256" key="6">
    <source>
        <dbReference type="ARBA" id="ARBA00022741"/>
    </source>
</evidence>
<dbReference type="Proteomes" id="UP000285961">
    <property type="component" value="Unassembled WGS sequence"/>
</dbReference>
<dbReference type="InterPro" id="IPR002078">
    <property type="entry name" value="Sigma_54_int"/>
</dbReference>
<dbReference type="PROSITE" id="PS50045">
    <property type="entry name" value="SIGMA54_INTERACT_4"/>
    <property type="match status" value="1"/>
</dbReference>
<dbReference type="InterPro" id="IPR001789">
    <property type="entry name" value="Sig_transdc_resp-reg_receiver"/>
</dbReference>
<keyword evidence="4" id="KW-0678">Repressor</keyword>
<evidence type="ECO:0000259" key="18">
    <source>
        <dbReference type="PROSITE" id="PS50110"/>
    </source>
</evidence>
<evidence type="ECO:0000256" key="4">
    <source>
        <dbReference type="ARBA" id="ARBA00022491"/>
    </source>
</evidence>
<dbReference type="GO" id="GO:0005737">
    <property type="term" value="C:cytoplasm"/>
    <property type="evidence" value="ECO:0007669"/>
    <property type="project" value="UniProtKB-SubCell"/>
</dbReference>
<dbReference type="PANTHER" id="PTHR32071:SF95">
    <property type="entry name" value="DNA-BINDING TRANSCRIPTIONAL REGULATOR NTRC"/>
    <property type="match status" value="1"/>
</dbReference>
<dbReference type="Gene3D" id="1.10.10.60">
    <property type="entry name" value="Homeodomain-like"/>
    <property type="match status" value="1"/>
</dbReference>
<evidence type="ECO:0000256" key="11">
    <source>
        <dbReference type="ARBA" id="ARBA00023159"/>
    </source>
</evidence>
<dbReference type="InterPro" id="IPR009057">
    <property type="entry name" value="Homeodomain-like_sf"/>
</dbReference>
<keyword evidence="13" id="KW-0535">Nitrogen fixation</keyword>
<evidence type="ECO:0000256" key="2">
    <source>
        <dbReference type="ARBA" id="ARBA00019059"/>
    </source>
</evidence>
<evidence type="ECO:0000256" key="12">
    <source>
        <dbReference type="ARBA" id="ARBA00023163"/>
    </source>
</evidence>
<name>A0A419EWH3_9BACT</name>
<gene>
    <name evidence="19" type="ORF">C4532_11740</name>
</gene>
<dbReference type="InterPro" id="IPR058031">
    <property type="entry name" value="AAA_lid_NorR"/>
</dbReference>
<dbReference type="CDD" id="cd00009">
    <property type="entry name" value="AAA"/>
    <property type="match status" value="1"/>
</dbReference>
<dbReference type="InterPro" id="IPR025662">
    <property type="entry name" value="Sigma_54_int_dom_ATP-bd_1"/>
</dbReference>
<comment type="subcellular location">
    <subcellularLocation>
        <location evidence="1">Cytoplasm</location>
    </subcellularLocation>
</comment>
<dbReference type="CDD" id="cd00156">
    <property type="entry name" value="REC"/>
    <property type="match status" value="1"/>
</dbReference>
<dbReference type="SUPFAM" id="SSF52540">
    <property type="entry name" value="P-loop containing nucleoside triphosphate hydrolases"/>
    <property type="match status" value="1"/>
</dbReference>
<sequence length="481" mass="54591">MERILIVDDDEGLIHFLSRFFSKLDKEVTSSTDGPSALDLLSNETFDLILIDYKMPGLNGLDTLKEIRRLRVKTPVIIMTAYGTTETAIEAMKLGAYDYLLKPFDREQLKRVATDALEVNRLMKEVVSLPTEHGESRPTSPKDSARIVGNHRRMQEVYKLIGQVAEKDVTVLITGESGTGKELVAKAIYHHSKRKNRPFLTVNCAAIPDTLFESELFGYERGAFTGAERTHIGKFERGNGGTIFFDEIGDMSLPTQAKVLRVLQEGEFERLAGNEAIKVDVRLIAATNKNLAKAVENGEFREDLYWRLKIISIALPPLRDRAEDIPALAEYFFSRFCEEYHKPIRYIADSAMAQLKSHSWPGNVRELENCIKRAVLLCSGDVILEEHIKLDIDIEESSSPHSQEQLVSHLRKKVDELIPDILKLSNDKVHANIVELLEETLMRRVLKECDNNQVRAARMLGISRNTLRHRIKKYNIAPHEG</sequence>
<keyword evidence="11" id="KW-0010">Activator</keyword>
<feature type="domain" description="Response regulatory" evidence="18">
    <location>
        <begin position="3"/>
        <end position="117"/>
    </location>
</feature>
<dbReference type="Gene3D" id="1.10.8.60">
    <property type="match status" value="1"/>
</dbReference>
<dbReference type="InterPro" id="IPR027417">
    <property type="entry name" value="P-loop_NTPase"/>
</dbReference>
<dbReference type="Pfam" id="PF25601">
    <property type="entry name" value="AAA_lid_14"/>
    <property type="match status" value="1"/>
</dbReference>
<evidence type="ECO:0000256" key="15">
    <source>
        <dbReference type="ARBA" id="ARBA00031910"/>
    </source>
</evidence>
<evidence type="ECO:0000256" key="14">
    <source>
        <dbReference type="ARBA" id="ARBA00029881"/>
    </source>
</evidence>
<protein>
    <recommendedName>
        <fullName evidence="2">DNA-binding transcriptional regulator NtrC</fullName>
    </recommendedName>
    <alternativeName>
        <fullName evidence="14">Nitrogen regulation protein NR(I)</fullName>
    </alternativeName>
    <alternativeName>
        <fullName evidence="15">Nitrogen regulator I</fullName>
    </alternativeName>
</protein>
<dbReference type="SMART" id="SM00448">
    <property type="entry name" value="REC"/>
    <property type="match status" value="1"/>
</dbReference>
<reference evidence="19 20" key="1">
    <citation type="journal article" date="2017" name="ISME J.">
        <title>Energy and carbon metabolisms in a deep terrestrial subsurface fluid microbial community.</title>
        <authorList>
            <person name="Momper L."/>
            <person name="Jungbluth S.P."/>
            <person name="Lee M.D."/>
            <person name="Amend J.P."/>
        </authorList>
    </citation>
    <scope>NUCLEOTIDE SEQUENCE [LARGE SCALE GENOMIC DNA]</scope>
    <source>
        <strain evidence="19">SURF_17</strain>
    </source>
</reference>